<gene>
    <name evidence="2" type="ORF">CIAN88_02525</name>
</gene>
<protein>
    <recommendedName>
        <fullName evidence="1">GGDEF domain-containing protein</fullName>
    </recommendedName>
</protein>
<name>A0A099IA10_CLOIN</name>
<dbReference type="AlphaFoldDB" id="A0A099IA10"/>
<proteinExistence type="predicted"/>
<dbReference type="InterPro" id="IPR016032">
    <property type="entry name" value="Sig_transdc_resp-reg_C-effctor"/>
</dbReference>
<reference evidence="2 3" key="1">
    <citation type="submission" date="2014-08" db="EMBL/GenBank/DDBJ databases">
        <title>Clostridium innocuum, an unnegligible vancomycin-resistant pathogen causing extra-intestinal infections.</title>
        <authorList>
            <person name="Feng Y."/>
            <person name="Chiu C.-H."/>
        </authorList>
    </citation>
    <scope>NUCLEOTIDE SEQUENCE [LARGE SCALE GENOMIC DNA]</scope>
    <source>
        <strain evidence="2 3">AN88</strain>
    </source>
</reference>
<dbReference type="PANTHER" id="PTHR35807">
    <property type="entry name" value="TRANSCRIPTIONAL REGULATOR REDD-RELATED"/>
    <property type="match status" value="1"/>
</dbReference>
<dbReference type="SUPFAM" id="SSF46894">
    <property type="entry name" value="C-terminal effector domain of the bipartite response regulators"/>
    <property type="match status" value="1"/>
</dbReference>
<dbReference type="InterPro" id="IPR036388">
    <property type="entry name" value="WH-like_DNA-bd_sf"/>
</dbReference>
<dbReference type="Gene3D" id="1.25.40.10">
    <property type="entry name" value="Tetratricopeptide repeat domain"/>
    <property type="match status" value="1"/>
</dbReference>
<sequence length="405" mass="47987">MEVIKAFLFGNLQINYGDIHLDETDMRSSQLVTLLSYFLIYNDRKISSSELNDMLWEDDEEISNPQSALKNLMYRLRTLLKKVFGKTDMIITGKGSYYWNTSFKIKLDTDKFEDLDKKLKTDREYSYEELTEMFDCLTMYEGKFLASISSKRWVLSLSTYYHSIYLRCAKQLAFRFEGKQEYEKMNRLCKDALIQDPLDDEMQYLFISSLMYLNHYDLAKEQYHTASKLLYERLGIKQSQFLQKAYMMLLKNNNEVSSNLDVIQNSIAEEKIEKAFYCEFGVFKEIYHLELRRMVREGFSEYVVLMTLQPKKFVDPHSQEGLHMLSKEMNTLKEILCISLRSGDVISKYSGSQFIFMLHNCNAENAKQVIERIQNKYESANKYSFFDLDYTYDELQLFENDTLKG</sequence>
<dbReference type="PROSITE" id="PS50887">
    <property type="entry name" value="GGDEF"/>
    <property type="match status" value="1"/>
</dbReference>
<evidence type="ECO:0000313" key="3">
    <source>
        <dbReference type="Proteomes" id="UP000030008"/>
    </source>
</evidence>
<dbReference type="InterPro" id="IPR000160">
    <property type="entry name" value="GGDEF_dom"/>
</dbReference>
<dbReference type="EMBL" id="JQIF01000014">
    <property type="protein sequence ID" value="KGJ54520.1"/>
    <property type="molecule type" value="Genomic_DNA"/>
</dbReference>
<dbReference type="PANTHER" id="PTHR35807:SF2">
    <property type="entry name" value="TRANSCRIPTIONAL ACTIVATOR DOMAIN"/>
    <property type="match status" value="1"/>
</dbReference>
<dbReference type="RefSeq" id="WP_044903922.1">
    <property type="nucleotide sequence ID" value="NZ_JQIF01000014.1"/>
</dbReference>
<dbReference type="InterPro" id="IPR011990">
    <property type="entry name" value="TPR-like_helical_dom_sf"/>
</dbReference>
<organism evidence="2 3">
    <name type="scientific">Clostridium innocuum</name>
    <dbReference type="NCBI Taxonomy" id="1522"/>
    <lineage>
        <taxon>Bacteria</taxon>
        <taxon>Bacillati</taxon>
        <taxon>Bacillota</taxon>
        <taxon>Clostridia</taxon>
        <taxon>Eubacteriales</taxon>
        <taxon>Clostridiaceae</taxon>
        <taxon>Clostridium</taxon>
    </lineage>
</organism>
<dbReference type="Pfam" id="PF00990">
    <property type="entry name" value="GGDEF"/>
    <property type="match status" value="1"/>
</dbReference>
<dbReference type="InterPro" id="IPR051677">
    <property type="entry name" value="AfsR-DnrI-RedD_regulator"/>
</dbReference>
<dbReference type="Pfam" id="PF03704">
    <property type="entry name" value="BTAD"/>
    <property type="match status" value="1"/>
</dbReference>
<accession>A0A099IA10</accession>
<dbReference type="GO" id="GO:0006355">
    <property type="term" value="P:regulation of DNA-templated transcription"/>
    <property type="evidence" value="ECO:0007669"/>
    <property type="project" value="InterPro"/>
</dbReference>
<dbReference type="InterPro" id="IPR005158">
    <property type="entry name" value="BTAD"/>
</dbReference>
<feature type="domain" description="GGDEF" evidence="1">
    <location>
        <begin position="301"/>
        <end position="405"/>
    </location>
</feature>
<evidence type="ECO:0000259" key="1">
    <source>
        <dbReference type="PROSITE" id="PS50887"/>
    </source>
</evidence>
<comment type="caution">
    <text evidence="2">The sequence shown here is derived from an EMBL/GenBank/DDBJ whole genome shotgun (WGS) entry which is preliminary data.</text>
</comment>
<dbReference type="Gene3D" id="1.10.10.10">
    <property type="entry name" value="Winged helix-like DNA-binding domain superfamily/Winged helix DNA-binding domain"/>
    <property type="match status" value="1"/>
</dbReference>
<dbReference type="Proteomes" id="UP000030008">
    <property type="component" value="Unassembled WGS sequence"/>
</dbReference>
<dbReference type="Gene3D" id="3.30.70.270">
    <property type="match status" value="1"/>
</dbReference>
<dbReference type="GO" id="GO:0003677">
    <property type="term" value="F:DNA binding"/>
    <property type="evidence" value="ECO:0007669"/>
    <property type="project" value="InterPro"/>
</dbReference>
<dbReference type="InterPro" id="IPR029787">
    <property type="entry name" value="Nucleotide_cyclase"/>
</dbReference>
<dbReference type="SUPFAM" id="SSF55073">
    <property type="entry name" value="Nucleotide cyclase"/>
    <property type="match status" value="1"/>
</dbReference>
<evidence type="ECO:0000313" key="2">
    <source>
        <dbReference type="EMBL" id="KGJ54520.1"/>
    </source>
</evidence>
<dbReference type="SUPFAM" id="SSF48452">
    <property type="entry name" value="TPR-like"/>
    <property type="match status" value="1"/>
</dbReference>
<dbReference type="InterPro" id="IPR043128">
    <property type="entry name" value="Rev_trsase/Diguanyl_cyclase"/>
</dbReference>